<evidence type="ECO:0000313" key="2">
    <source>
        <dbReference type="Proteomes" id="UP000656881"/>
    </source>
</evidence>
<dbReference type="EMBL" id="BMNG01000009">
    <property type="protein sequence ID" value="GGO48465.1"/>
    <property type="molecule type" value="Genomic_DNA"/>
</dbReference>
<protein>
    <submittedName>
        <fullName evidence="1">Uncharacterized protein</fullName>
    </submittedName>
</protein>
<comment type="caution">
    <text evidence="1">The sequence shown here is derived from an EMBL/GenBank/DDBJ whole genome shotgun (WGS) entry which is preliminary data.</text>
</comment>
<dbReference type="Proteomes" id="UP000656881">
    <property type="component" value="Unassembled WGS sequence"/>
</dbReference>
<evidence type="ECO:0000313" key="1">
    <source>
        <dbReference type="EMBL" id="GGO48465.1"/>
    </source>
</evidence>
<keyword evidence="2" id="KW-1185">Reference proteome</keyword>
<sequence>MAGADGVKDLLGGRQDFGADAVAGDEGDAVAGHRDGVAGHGVMAGHAPIAAIRPADRPSRSADLAYKAGLSVAHLPGYQRPKGGLP</sequence>
<gene>
    <name evidence="1" type="ORF">GCM10012286_44150</name>
</gene>
<name>A0ABQ2M9F1_9ACTN</name>
<reference evidence="2" key="1">
    <citation type="journal article" date="2019" name="Int. J. Syst. Evol. Microbiol.">
        <title>The Global Catalogue of Microorganisms (GCM) 10K type strain sequencing project: providing services to taxonomists for standard genome sequencing and annotation.</title>
        <authorList>
            <consortium name="The Broad Institute Genomics Platform"/>
            <consortium name="The Broad Institute Genome Sequencing Center for Infectious Disease"/>
            <person name="Wu L."/>
            <person name="Ma J."/>
        </authorList>
    </citation>
    <scope>NUCLEOTIDE SEQUENCE [LARGE SCALE GENOMIC DNA]</scope>
    <source>
        <strain evidence="2">CGMCC 4.7349</strain>
    </source>
</reference>
<proteinExistence type="predicted"/>
<organism evidence="1 2">
    <name type="scientific">Streptomyces lasiicapitis</name>
    <dbReference type="NCBI Taxonomy" id="1923961"/>
    <lineage>
        <taxon>Bacteria</taxon>
        <taxon>Bacillati</taxon>
        <taxon>Actinomycetota</taxon>
        <taxon>Actinomycetes</taxon>
        <taxon>Kitasatosporales</taxon>
        <taxon>Streptomycetaceae</taxon>
        <taxon>Streptomyces</taxon>
    </lineage>
</organism>
<accession>A0ABQ2M9F1</accession>